<feature type="region of interest" description="Disordered" evidence="1">
    <location>
        <begin position="38"/>
        <end position="60"/>
    </location>
</feature>
<feature type="compositionally biased region" description="Acidic residues" evidence="1">
    <location>
        <begin position="47"/>
        <end position="58"/>
    </location>
</feature>
<evidence type="ECO:0000313" key="3">
    <source>
        <dbReference type="Proteomes" id="UP001280121"/>
    </source>
</evidence>
<evidence type="ECO:0000313" key="2">
    <source>
        <dbReference type="EMBL" id="KAK2657094.1"/>
    </source>
</evidence>
<accession>A0AAD9XCS8</accession>
<sequence length="239" mass="26786">MVTKRHLSAKGLEKLSKGPVEAELEIDRGHLNVELGYNSDKKSVDKEGEDNEGDEECSNVERSLREEVAKVMEEGVALGFYFGGNTEKVVVEITIREKEDEERGLGRLEKRREVRRLVYNTKPNLLFIQESKLNYFDSKVIKSLGGALLTKGIRVEAKGSAGGVITLWNEDVFEVKSCISNDRYIIVSGKLVVISSEVVFCNVYAANNEKERVELWNFILVTKVSLPGPWIVGGTLTQF</sequence>
<protein>
    <submittedName>
        <fullName evidence="2">Uncharacterized protein</fullName>
    </submittedName>
</protein>
<reference evidence="2" key="1">
    <citation type="journal article" date="2023" name="Plant J.">
        <title>Genome sequences and population genomics provide insights into the demographic history, inbreeding, and mutation load of two 'living fossil' tree species of Dipteronia.</title>
        <authorList>
            <person name="Feng Y."/>
            <person name="Comes H.P."/>
            <person name="Chen J."/>
            <person name="Zhu S."/>
            <person name="Lu R."/>
            <person name="Zhang X."/>
            <person name="Li P."/>
            <person name="Qiu J."/>
            <person name="Olsen K.M."/>
            <person name="Qiu Y."/>
        </authorList>
    </citation>
    <scope>NUCLEOTIDE SEQUENCE</scope>
    <source>
        <strain evidence="2">KIB01</strain>
    </source>
</reference>
<proteinExistence type="predicted"/>
<organism evidence="2 3">
    <name type="scientific">Dipteronia dyeriana</name>
    <dbReference type="NCBI Taxonomy" id="168575"/>
    <lineage>
        <taxon>Eukaryota</taxon>
        <taxon>Viridiplantae</taxon>
        <taxon>Streptophyta</taxon>
        <taxon>Embryophyta</taxon>
        <taxon>Tracheophyta</taxon>
        <taxon>Spermatophyta</taxon>
        <taxon>Magnoliopsida</taxon>
        <taxon>eudicotyledons</taxon>
        <taxon>Gunneridae</taxon>
        <taxon>Pentapetalae</taxon>
        <taxon>rosids</taxon>
        <taxon>malvids</taxon>
        <taxon>Sapindales</taxon>
        <taxon>Sapindaceae</taxon>
        <taxon>Hippocastanoideae</taxon>
        <taxon>Acereae</taxon>
        <taxon>Dipteronia</taxon>
    </lineage>
</organism>
<dbReference type="AlphaFoldDB" id="A0AAD9XCS8"/>
<name>A0AAD9XCS8_9ROSI</name>
<dbReference type="Gene3D" id="3.60.10.10">
    <property type="entry name" value="Endonuclease/exonuclease/phosphatase"/>
    <property type="match status" value="1"/>
</dbReference>
<evidence type="ECO:0000256" key="1">
    <source>
        <dbReference type="SAM" id="MobiDB-lite"/>
    </source>
</evidence>
<gene>
    <name evidence="2" type="ORF">Ddye_010146</name>
</gene>
<keyword evidence="3" id="KW-1185">Reference proteome</keyword>
<comment type="caution">
    <text evidence="2">The sequence shown here is derived from an EMBL/GenBank/DDBJ whole genome shotgun (WGS) entry which is preliminary data.</text>
</comment>
<dbReference type="InterPro" id="IPR036691">
    <property type="entry name" value="Endo/exonu/phosph_ase_sf"/>
</dbReference>
<dbReference type="EMBL" id="JANJYI010000003">
    <property type="protein sequence ID" value="KAK2657094.1"/>
    <property type="molecule type" value="Genomic_DNA"/>
</dbReference>
<dbReference type="SUPFAM" id="SSF56219">
    <property type="entry name" value="DNase I-like"/>
    <property type="match status" value="1"/>
</dbReference>
<dbReference type="Proteomes" id="UP001280121">
    <property type="component" value="Unassembled WGS sequence"/>
</dbReference>